<feature type="region of interest" description="Disordered" evidence="2">
    <location>
        <begin position="1403"/>
        <end position="1422"/>
    </location>
</feature>
<accession>A0A422QAJ8</accession>
<feature type="compositionally biased region" description="Low complexity" evidence="2">
    <location>
        <begin position="1539"/>
        <end position="1554"/>
    </location>
</feature>
<organism evidence="3 4">
    <name type="scientific">Trypanosoma conorhini</name>
    <dbReference type="NCBI Taxonomy" id="83891"/>
    <lineage>
        <taxon>Eukaryota</taxon>
        <taxon>Discoba</taxon>
        <taxon>Euglenozoa</taxon>
        <taxon>Kinetoplastea</taxon>
        <taxon>Metakinetoplastina</taxon>
        <taxon>Trypanosomatida</taxon>
        <taxon>Trypanosomatidae</taxon>
        <taxon>Trypanosoma</taxon>
    </lineage>
</organism>
<feature type="compositionally biased region" description="Low complexity" evidence="2">
    <location>
        <begin position="346"/>
        <end position="357"/>
    </location>
</feature>
<feature type="region of interest" description="Disordered" evidence="2">
    <location>
        <begin position="1507"/>
        <end position="1638"/>
    </location>
</feature>
<dbReference type="EMBL" id="MKKU01000020">
    <property type="protein sequence ID" value="RNF27006.1"/>
    <property type="molecule type" value="Genomic_DNA"/>
</dbReference>
<feature type="compositionally biased region" description="Basic and acidic residues" evidence="2">
    <location>
        <begin position="1403"/>
        <end position="1414"/>
    </location>
</feature>
<comment type="caution">
    <text evidence="3">The sequence shown here is derived from an EMBL/GenBank/DDBJ whole genome shotgun (WGS) entry which is preliminary data.</text>
</comment>
<dbReference type="RefSeq" id="XP_029232212.1">
    <property type="nucleotide sequence ID" value="XM_029367702.1"/>
</dbReference>
<feature type="compositionally biased region" description="Basic residues" evidence="2">
    <location>
        <begin position="189"/>
        <end position="198"/>
    </location>
</feature>
<feature type="compositionally biased region" description="Basic and acidic residues" evidence="2">
    <location>
        <begin position="1084"/>
        <end position="1110"/>
    </location>
</feature>
<evidence type="ECO:0000256" key="1">
    <source>
        <dbReference type="SAM" id="Coils"/>
    </source>
</evidence>
<proteinExistence type="predicted"/>
<dbReference type="Proteomes" id="UP000284403">
    <property type="component" value="Unassembled WGS sequence"/>
</dbReference>
<evidence type="ECO:0000313" key="4">
    <source>
        <dbReference type="Proteomes" id="UP000284403"/>
    </source>
</evidence>
<reference evidence="3 4" key="1">
    <citation type="journal article" date="2018" name="BMC Genomics">
        <title>Genomic comparison of Trypanosoma conorhini and Trypanosoma rangeli to Trypanosoma cruzi strains of high and low virulence.</title>
        <authorList>
            <person name="Bradwell K.R."/>
            <person name="Koparde V.N."/>
            <person name="Matveyev A.V."/>
            <person name="Serrano M.G."/>
            <person name="Alves J.M."/>
            <person name="Parikh H."/>
            <person name="Huang B."/>
            <person name="Lee V."/>
            <person name="Espinosa-Alvarez O."/>
            <person name="Ortiz P.A."/>
            <person name="Costa-Martins A.G."/>
            <person name="Teixeira M.M."/>
            <person name="Buck G.A."/>
        </authorList>
    </citation>
    <scope>NUCLEOTIDE SEQUENCE [LARGE SCALE GENOMIC DNA]</scope>
    <source>
        <strain evidence="3 4">025E</strain>
    </source>
</reference>
<feature type="compositionally biased region" description="Basic and acidic residues" evidence="2">
    <location>
        <begin position="1017"/>
        <end position="1033"/>
    </location>
</feature>
<dbReference type="OrthoDB" id="248340at2759"/>
<feature type="region of interest" description="Disordered" evidence="2">
    <location>
        <begin position="320"/>
        <end position="357"/>
    </location>
</feature>
<feature type="region of interest" description="Disordered" evidence="2">
    <location>
        <begin position="187"/>
        <end position="228"/>
    </location>
</feature>
<feature type="region of interest" description="Disordered" evidence="2">
    <location>
        <begin position="1279"/>
        <end position="1306"/>
    </location>
</feature>
<name>A0A422QAJ8_9TRYP</name>
<keyword evidence="1" id="KW-0175">Coiled coil</keyword>
<sequence length="1656" mass="182377">MSQAVRIRTEKPPVLRGPKRRYAKTTPTTPFPGFIPGASFDAAAPSRREALQQFHRLEMMVEVEERLRAENGLVLSDTGGVSDDDYPVCENTTAEKSGEGSAAAAALHDAREEIAGRTLHADPYCKENVWSEARRECQLEGGHSSGEAADMHFATRGNFIEEDGALEGDTHAAIMADLGRLHSRLQQARSRHARHLTPRQRGQPSPLGDGAAAASVTSDDSVVSSEEAEFDPERYVAPLLRCTHLVEGADLRTPDFGGEDGGVARFRAVRDALPGATSVQEALRLLQYSVHSNRPEVAACVRRCQEQRRQHQPTAAVANLLTEEAAEPEPPKAARKATRGREEDAAAASRSDPPPSAAAVAAMVARTLPRIPDELRDELVDQRRLLERLAAAQEASLRQLSREQQEAARRRIMAPRADPTLALLAPPKLRRAEPFEIAEALQKIQDDPKRPLPPVITISTMRPQTPLVLPPTPPSLPPHYIEEELGRLHCQYERLLRDERRAWTNIMQEQRKAFEQEKNATIQTLRYAAVRQQHENTEEIKRAIAAQELKRRRWQHAAELKQRSAFQQMLYKALPPGEDGLGRVVGGRRAVAATAMPARRQRQQQLADVSEDEEDAANKFENEEGENSNDNNTTNKKRDLRHPIVTGPFSVVLPEEPCGEAAAPAHNASSQRAEEVVLLSDKEERGAGHHQTRGDAKVGLHASTVKRRIGVPSPAGNREKFPRPQRSPYAAPPRRPLRAGAAPGSKSTAALHHTRASPRSRNARSQHQSFSRRSAEGSPYAFAVHDAPPNTEQRFYNTAETVLTDSIHSLNATLPPSSVASAVGGCPHPFENIPSRGEASAGQAVFPGSILLLSNPLTAEEAERRRGVARAFDVSLPPPPQVTTAEGGKEMQRPCDVYYFGEEAAALTPRRRARLRAAEARTRIEARRRLERIKALSLTSPGQKLGESRPSFTEKFLAAEESEQRLTDLIASETIHSIIGDAAEASLFAALINELEDELVSAELHHLTSKNLEGNDEAARRPQANEKEEDGKGDVNAPDTVPVERVAATLHTFAAPINEEYSLQGTVLRLLEESLLQLCLRQTSAEEPKEEKTQEEAGERGAGEVVPEREQTALASDALPETEREPLWVREVVSATTDPLWRAPEGEASPPCASSVPAATLTTTSGKDRLSLPPPPSINATATQLPLLAAPQKDVVLTLEGANGSVVPDVTGTLRIVLDIAPVMEQLAAVALPAAVQPASPAHGGALASEARQMPCVMEDEILSCEVVEPAVTRTTHDLPATKELKSEELQEVKPPPLVSSTPQGELPLPEGVVAVTKVPNARQSLYIELEQQRERARLSDNELLQRQMLEEQEEALRSSWHMMWDWQQMNFAILNQHRDQHNLCVSASQSVAVAAPHREAEAVANDDETRGKEVLPPVPSTSTIRDPITRFIFEWMHDYDKKEEEKPVRRSFVEMLHEASHMARESALQEGSDGTSMAEMDLRRRLLMELDNADSSSWLSSTHASSIASDGFPRFTTRPQHNVARPRRTYRRRDENPSSATTETTRYTSSSSTPWTAQEPWGGGVSPPQKAVVRNPTSTTVTTTSSSGRTWFSTSSSERPHLSDTMLRRLRQIRSSDPSPQEEEEEEGQSREYNSVEELRREVERIQAAQQKAAQ</sequence>
<feature type="compositionally biased region" description="Low complexity" evidence="2">
    <location>
        <begin position="1578"/>
        <end position="1598"/>
    </location>
</feature>
<dbReference type="PANTHER" id="PTHR48125:SF10">
    <property type="entry name" value="OS12G0136300 PROTEIN"/>
    <property type="match status" value="1"/>
</dbReference>
<keyword evidence="4" id="KW-1185">Reference proteome</keyword>
<feature type="region of interest" description="Disordered" evidence="2">
    <location>
        <begin position="1082"/>
        <end position="1110"/>
    </location>
</feature>
<evidence type="ECO:0000313" key="3">
    <source>
        <dbReference type="EMBL" id="RNF27006.1"/>
    </source>
</evidence>
<feature type="region of interest" description="Disordered" evidence="2">
    <location>
        <begin position="593"/>
        <end position="642"/>
    </location>
</feature>
<evidence type="ECO:0000256" key="2">
    <source>
        <dbReference type="SAM" id="MobiDB-lite"/>
    </source>
</evidence>
<feature type="compositionally biased region" description="Basic and acidic residues" evidence="2">
    <location>
        <begin position="1279"/>
        <end position="1292"/>
    </location>
</feature>
<protein>
    <submittedName>
        <fullName evidence="3">Uncharacterized protein</fullName>
    </submittedName>
</protein>
<dbReference type="PANTHER" id="PTHR48125">
    <property type="entry name" value="LP07818P1"/>
    <property type="match status" value="1"/>
</dbReference>
<feature type="coiled-coil region" evidence="1">
    <location>
        <begin position="383"/>
        <end position="410"/>
    </location>
</feature>
<feature type="region of interest" description="Disordered" evidence="2">
    <location>
        <begin position="1010"/>
        <end position="1039"/>
    </location>
</feature>
<dbReference type="GeneID" id="40314373"/>
<gene>
    <name evidence="3" type="ORF">Tco025E_00762</name>
</gene>
<feature type="region of interest" description="Disordered" evidence="2">
    <location>
        <begin position="1"/>
        <end position="31"/>
    </location>
</feature>
<feature type="compositionally biased region" description="Low complexity" evidence="2">
    <location>
        <begin position="209"/>
        <end position="225"/>
    </location>
</feature>
<feature type="region of interest" description="Disordered" evidence="2">
    <location>
        <begin position="706"/>
        <end position="780"/>
    </location>
</feature>
<feature type="compositionally biased region" description="Basic residues" evidence="2">
    <location>
        <begin position="752"/>
        <end position="764"/>
    </location>
</feature>